<reference evidence="4 5" key="1">
    <citation type="journal article" date="2008" name="Nature">
        <title>The genome of the choanoflagellate Monosiga brevicollis and the origin of metazoans.</title>
        <authorList>
            <consortium name="JGI Sequencing"/>
            <person name="King N."/>
            <person name="Westbrook M.J."/>
            <person name="Young S.L."/>
            <person name="Kuo A."/>
            <person name="Abedin M."/>
            <person name="Chapman J."/>
            <person name="Fairclough S."/>
            <person name="Hellsten U."/>
            <person name="Isogai Y."/>
            <person name="Letunic I."/>
            <person name="Marr M."/>
            <person name="Pincus D."/>
            <person name="Putnam N."/>
            <person name="Rokas A."/>
            <person name="Wright K.J."/>
            <person name="Zuzow R."/>
            <person name="Dirks W."/>
            <person name="Good M."/>
            <person name="Goodstein D."/>
            <person name="Lemons D."/>
            <person name="Li W."/>
            <person name="Lyons J.B."/>
            <person name="Morris A."/>
            <person name="Nichols S."/>
            <person name="Richter D.J."/>
            <person name="Salamov A."/>
            <person name="Bork P."/>
            <person name="Lim W.A."/>
            <person name="Manning G."/>
            <person name="Miller W.T."/>
            <person name="McGinnis W."/>
            <person name="Shapiro H."/>
            <person name="Tjian R."/>
            <person name="Grigoriev I.V."/>
            <person name="Rokhsar D."/>
        </authorList>
    </citation>
    <scope>NUCLEOTIDE SEQUENCE [LARGE SCALE GENOMIC DNA]</scope>
    <source>
        <strain evidence="5">MX1 / ATCC 50154</strain>
    </source>
</reference>
<dbReference type="SUPFAM" id="SSF56024">
    <property type="entry name" value="Phospholipase D/nuclease"/>
    <property type="match status" value="2"/>
</dbReference>
<dbReference type="GO" id="GO:0016042">
    <property type="term" value="P:lipid catabolic process"/>
    <property type="evidence" value="ECO:0007669"/>
    <property type="project" value="UniProtKB-KW"/>
</dbReference>
<accession>A9UNU3</accession>
<dbReference type="InParanoid" id="A9UNU3"/>
<evidence type="ECO:0000313" key="4">
    <source>
        <dbReference type="EMBL" id="EDQ92303.1"/>
    </source>
</evidence>
<keyword evidence="5" id="KW-1185">Reference proteome</keyword>
<evidence type="ECO:0000259" key="3">
    <source>
        <dbReference type="PROSITE" id="PS50035"/>
    </source>
</evidence>
<dbReference type="Proteomes" id="UP000001357">
    <property type="component" value="Unassembled WGS sequence"/>
</dbReference>
<feature type="domain" description="PLD phosphodiesterase" evidence="3">
    <location>
        <begin position="131"/>
        <end position="158"/>
    </location>
</feature>
<dbReference type="KEGG" id="mbr:MONBRDRAFT_1366"/>
<dbReference type="Gene3D" id="3.30.870.10">
    <property type="entry name" value="Endonuclease Chain A"/>
    <property type="match status" value="2"/>
</dbReference>
<dbReference type="OMA" id="MYTYSHQ"/>
<evidence type="ECO:0000256" key="1">
    <source>
        <dbReference type="ARBA" id="ARBA00038012"/>
    </source>
</evidence>
<dbReference type="GO" id="GO:0016891">
    <property type="term" value="F:RNA endonuclease activity producing 5'-phosphomonoesters, hydrolytic mechanism"/>
    <property type="evidence" value="ECO:0000318"/>
    <property type="project" value="GO_Central"/>
</dbReference>
<gene>
    <name evidence="4" type="ORF">MONBRDRAFT_1366</name>
</gene>
<dbReference type="RefSeq" id="XP_001742065.1">
    <property type="nucleotide sequence ID" value="XM_001742013.1"/>
</dbReference>
<evidence type="ECO:0000256" key="2">
    <source>
        <dbReference type="ARBA" id="ARBA00040549"/>
    </source>
</evidence>
<feature type="non-terminal residue" evidence="4">
    <location>
        <position position="411"/>
    </location>
</feature>
<dbReference type="InterPro" id="IPR051406">
    <property type="entry name" value="PLD_domain"/>
</dbReference>
<feature type="non-terminal residue" evidence="4">
    <location>
        <position position="1"/>
    </location>
</feature>
<dbReference type="STRING" id="81824.A9UNU3"/>
<dbReference type="GeneID" id="5887902"/>
<dbReference type="EMBL" id="CH991543">
    <property type="protein sequence ID" value="EDQ92303.1"/>
    <property type="molecule type" value="Genomic_DNA"/>
</dbReference>
<comment type="similarity">
    <text evidence="1">Belongs to the phospholipase D family. MitoPLD/Zucchini subfamily.</text>
</comment>
<dbReference type="Pfam" id="PF13091">
    <property type="entry name" value="PLDc_2"/>
    <property type="match status" value="2"/>
</dbReference>
<dbReference type="GO" id="GO:0005739">
    <property type="term" value="C:mitochondrion"/>
    <property type="evidence" value="ECO:0000318"/>
    <property type="project" value="GO_Central"/>
</dbReference>
<evidence type="ECO:0000313" key="5">
    <source>
        <dbReference type="Proteomes" id="UP000001357"/>
    </source>
</evidence>
<dbReference type="PANTHER" id="PTHR43856:SF2">
    <property type="entry name" value="PHOSPHOLIPASE D"/>
    <property type="match status" value="1"/>
</dbReference>
<dbReference type="PROSITE" id="PS50035">
    <property type="entry name" value="PLD"/>
    <property type="match status" value="2"/>
</dbReference>
<proteinExistence type="inferred from homology"/>
<dbReference type="AlphaFoldDB" id="A9UNU3"/>
<dbReference type="InterPro" id="IPR001736">
    <property type="entry name" value="PLipase_D/transphosphatidylase"/>
</dbReference>
<name>A9UNU3_MONBE</name>
<dbReference type="eggNOG" id="ENOG502RYRD">
    <property type="taxonomic scope" value="Eukaryota"/>
</dbReference>
<dbReference type="SMART" id="SM00155">
    <property type="entry name" value="PLDc"/>
    <property type="match status" value="2"/>
</dbReference>
<protein>
    <recommendedName>
        <fullName evidence="2">Mitochondrial cardiolipin hydrolase</fullName>
    </recommendedName>
</protein>
<feature type="domain" description="PLD phosphodiesterase" evidence="3">
    <location>
        <begin position="331"/>
        <end position="358"/>
    </location>
</feature>
<dbReference type="PANTHER" id="PTHR43856">
    <property type="entry name" value="CARDIOLIPIN HYDROLASE"/>
    <property type="match status" value="1"/>
</dbReference>
<sequence length="411" mass="46039">SYDHQSKTYVSSFKPLTLSGVDINVTPYFSPDHSAEMLVKIIDGAKKTLDIYTPGFSSWQGCSPYSGCGGCNVSVVAAEPFPVFPALLNAVHRGVAVRIITNDYNVHTCEGVITPLDYLKLNGVDIRYYTSTTFMHSKVLVRDGVEVSIGSVNWTKNSILNDREAAMFFTGTNAAADLAKYVLSVYEQDWAQTYNYTLDHTYSPQDMAIITNTSLQPVNVPQGPDRPYITPEPSAISVNTDVEIWTSPDYAYTTIMEDIDSAETSFALYIYQVTDKRLCEKLINVTQAGLNLTLLVSYRIYGTTDYELAKSCYETLYQNGVVIRSAYAFTYSFYNHQKFWIADGKRVTLATGNWSPSDYPGPPGSYPVFGQEGWQSVNRDFTVRVANKDVVDVFDKVLTMDYLNGTYWKPY</sequence>
<dbReference type="GO" id="GO:0034587">
    <property type="term" value="P:piRNA processing"/>
    <property type="evidence" value="ECO:0000318"/>
    <property type="project" value="GO_Central"/>
</dbReference>
<dbReference type="InterPro" id="IPR025202">
    <property type="entry name" value="PLD-like_dom"/>
</dbReference>
<organism evidence="4 5">
    <name type="scientific">Monosiga brevicollis</name>
    <name type="common">Choanoflagellate</name>
    <dbReference type="NCBI Taxonomy" id="81824"/>
    <lineage>
        <taxon>Eukaryota</taxon>
        <taxon>Choanoflagellata</taxon>
        <taxon>Craspedida</taxon>
        <taxon>Salpingoecidae</taxon>
        <taxon>Monosiga</taxon>
    </lineage>
</organism>